<proteinExistence type="predicted"/>
<protein>
    <submittedName>
        <fullName evidence="1">Uncharacterized protein</fullName>
    </submittedName>
</protein>
<feature type="non-terminal residue" evidence="1">
    <location>
        <position position="33"/>
    </location>
</feature>
<name>X1EJ97_9ZZZZ</name>
<dbReference type="GO" id="GO:0005975">
    <property type="term" value="P:carbohydrate metabolic process"/>
    <property type="evidence" value="ECO:0007669"/>
    <property type="project" value="InterPro"/>
</dbReference>
<comment type="caution">
    <text evidence="1">The sequence shown here is derived from an EMBL/GenBank/DDBJ whole genome shotgun (WGS) entry which is preliminary data.</text>
</comment>
<accession>X1EJ97</accession>
<evidence type="ECO:0000313" key="1">
    <source>
        <dbReference type="EMBL" id="GAH20430.1"/>
    </source>
</evidence>
<dbReference type="EMBL" id="BART01042083">
    <property type="protein sequence ID" value="GAH20430.1"/>
    <property type="molecule type" value="Genomic_DNA"/>
</dbReference>
<organism evidence="1">
    <name type="scientific">marine sediment metagenome</name>
    <dbReference type="NCBI Taxonomy" id="412755"/>
    <lineage>
        <taxon>unclassified sequences</taxon>
        <taxon>metagenomes</taxon>
        <taxon>ecological metagenomes</taxon>
    </lineage>
</organism>
<gene>
    <name evidence="1" type="ORF">S01H4_67176</name>
</gene>
<sequence>MSCYNKVNGIYGSEDFNLIRERLMGKWGFRGFV</sequence>
<reference evidence="1" key="1">
    <citation type="journal article" date="2014" name="Front. Microbiol.">
        <title>High frequency of phylogenetically diverse reductive dehalogenase-homologous genes in deep subseafloor sedimentary metagenomes.</title>
        <authorList>
            <person name="Kawai M."/>
            <person name="Futagami T."/>
            <person name="Toyoda A."/>
            <person name="Takaki Y."/>
            <person name="Nishi S."/>
            <person name="Hori S."/>
            <person name="Arai W."/>
            <person name="Tsubouchi T."/>
            <person name="Morono Y."/>
            <person name="Uchiyama I."/>
            <person name="Ito T."/>
            <person name="Fujiyama A."/>
            <person name="Inagaki F."/>
            <person name="Takami H."/>
        </authorList>
    </citation>
    <scope>NUCLEOTIDE SEQUENCE</scope>
    <source>
        <strain evidence="1">Expedition CK06-06</strain>
    </source>
</reference>
<dbReference type="AlphaFoldDB" id="X1EJ97"/>
<dbReference type="GO" id="GO:0004553">
    <property type="term" value="F:hydrolase activity, hydrolyzing O-glycosyl compounds"/>
    <property type="evidence" value="ECO:0007669"/>
    <property type="project" value="InterPro"/>
</dbReference>
<dbReference type="Gene3D" id="3.20.20.300">
    <property type="entry name" value="Glycoside hydrolase, family 3, N-terminal domain"/>
    <property type="match status" value="1"/>
</dbReference>
<dbReference type="InterPro" id="IPR036962">
    <property type="entry name" value="Glyco_hydro_3_N_sf"/>
</dbReference>